<dbReference type="PANTHER" id="PTHR24088">
    <property type="entry name" value="28S RIBOSOMAL PROTEIN S17, MITOCHONDRIAL"/>
    <property type="match status" value="1"/>
</dbReference>
<name>A0AA39F3Q2_MICHY</name>
<feature type="compositionally biased region" description="Basic and acidic residues" evidence="1">
    <location>
        <begin position="134"/>
        <end position="154"/>
    </location>
</feature>
<sequence>MSVLNPGKQAIKYCLGYCLPSVKENAAKIRIKRLKLDEYLLMYFSDFEFVYAYDPKKMCKPGDTVLVQNLPEKMTRLITHKVIEIIYPFGDIVDPITGKKVVREQYRDSMKRINEMYGEWSNAFDYDTAPPRGSQEDKRDFSHKDPVVRYHDDPNNPQPEAS</sequence>
<evidence type="ECO:0000313" key="3">
    <source>
        <dbReference type="Proteomes" id="UP001168972"/>
    </source>
</evidence>
<dbReference type="AlphaFoldDB" id="A0AA39F3Q2"/>
<reference evidence="2" key="2">
    <citation type="submission" date="2023-03" db="EMBL/GenBank/DDBJ databases">
        <authorList>
            <person name="Inwood S.N."/>
            <person name="Skelly J.G."/>
            <person name="Guhlin J."/>
            <person name="Harrop T.W.R."/>
            <person name="Goldson S.G."/>
            <person name="Dearden P.K."/>
        </authorList>
    </citation>
    <scope>NUCLEOTIDE SEQUENCE</scope>
    <source>
        <strain evidence="2">Lincoln</strain>
        <tissue evidence="2">Whole body</tissue>
    </source>
</reference>
<protein>
    <recommendedName>
        <fullName evidence="4">Mitochondrial ribosomal protein S17</fullName>
    </recommendedName>
</protein>
<dbReference type="Gene3D" id="2.40.50.140">
    <property type="entry name" value="Nucleic acid-binding proteins"/>
    <property type="match status" value="1"/>
</dbReference>
<dbReference type="GO" id="GO:0032543">
    <property type="term" value="P:mitochondrial translation"/>
    <property type="evidence" value="ECO:0007669"/>
    <property type="project" value="TreeGrafter"/>
</dbReference>
<proteinExistence type="predicted"/>
<reference evidence="2" key="1">
    <citation type="journal article" date="2023" name="bioRxiv">
        <title>Scaffold-level genome assemblies of two parasitoid biocontrol wasps reveal the parthenogenesis mechanism and an associated novel virus.</title>
        <authorList>
            <person name="Inwood S."/>
            <person name="Skelly J."/>
            <person name="Guhlin J."/>
            <person name="Harrop T."/>
            <person name="Goldson S."/>
            <person name="Dearden P."/>
        </authorList>
    </citation>
    <scope>NUCLEOTIDE SEQUENCE</scope>
    <source>
        <strain evidence="2">Lincoln</strain>
        <tissue evidence="2">Whole body</tissue>
    </source>
</reference>
<gene>
    <name evidence="2" type="ORF">PV327_008677</name>
</gene>
<dbReference type="GO" id="GO:0005763">
    <property type="term" value="C:mitochondrial small ribosomal subunit"/>
    <property type="evidence" value="ECO:0007669"/>
    <property type="project" value="InterPro"/>
</dbReference>
<evidence type="ECO:0008006" key="4">
    <source>
        <dbReference type="Google" id="ProtNLM"/>
    </source>
</evidence>
<dbReference type="EMBL" id="JAQQBR010001834">
    <property type="protein sequence ID" value="KAK0162331.1"/>
    <property type="molecule type" value="Genomic_DNA"/>
</dbReference>
<dbReference type="GO" id="GO:0003735">
    <property type="term" value="F:structural constituent of ribosome"/>
    <property type="evidence" value="ECO:0007669"/>
    <property type="project" value="InterPro"/>
</dbReference>
<keyword evidence="3" id="KW-1185">Reference proteome</keyword>
<accession>A0AA39F3Q2</accession>
<dbReference type="Proteomes" id="UP001168972">
    <property type="component" value="Unassembled WGS sequence"/>
</dbReference>
<dbReference type="PANTHER" id="PTHR24088:SF0">
    <property type="entry name" value="SMALL RIBOSOMAL SUBUNIT PROTEIN US17M"/>
    <property type="match status" value="1"/>
</dbReference>
<dbReference type="SUPFAM" id="SSF50249">
    <property type="entry name" value="Nucleic acid-binding proteins"/>
    <property type="match status" value="1"/>
</dbReference>
<dbReference type="InterPro" id="IPR039193">
    <property type="entry name" value="Ribosomal_uS17m_metazoa"/>
</dbReference>
<evidence type="ECO:0000313" key="2">
    <source>
        <dbReference type="EMBL" id="KAK0162331.1"/>
    </source>
</evidence>
<comment type="caution">
    <text evidence="2">The sequence shown here is derived from an EMBL/GenBank/DDBJ whole genome shotgun (WGS) entry which is preliminary data.</text>
</comment>
<feature type="region of interest" description="Disordered" evidence="1">
    <location>
        <begin position="125"/>
        <end position="162"/>
    </location>
</feature>
<organism evidence="2 3">
    <name type="scientific">Microctonus hyperodae</name>
    <name type="common">Parasitoid wasp</name>
    <dbReference type="NCBI Taxonomy" id="165561"/>
    <lineage>
        <taxon>Eukaryota</taxon>
        <taxon>Metazoa</taxon>
        <taxon>Ecdysozoa</taxon>
        <taxon>Arthropoda</taxon>
        <taxon>Hexapoda</taxon>
        <taxon>Insecta</taxon>
        <taxon>Pterygota</taxon>
        <taxon>Neoptera</taxon>
        <taxon>Endopterygota</taxon>
        <taxon>Hymenoptera</taxon>
        <taxon>Apocrita</taxon>
        <taxon>Ichneumonoidea</taxon>
        <taxon>Braconidae</taxon>
        <taxon>Euphorinae</taxon>
        <taxon>Microctonus</taxon>
    </lineage>
</organism>
<evidence type="ECO:0000256" key="1">
    <source>
        <dbReference type="SAM" id="MobiDB-lite"/>
    </source>
</evidence>
<dbReference type="InterPro" id="IPR012340">
    <property type="entry name" value="NA-bd_OB-fold"/>
</dbReference>